<protein>
    <submittedName>
        <fullName evidence="2">Helix-turn-helix transcriptional regulator</fullName>
    </submittedName>
</protein>
<dbReference type="InterPro" id="IPR001387">
    <property type="entry name" value="Cro/C1-type_HTH"/>
</dbReference>
<evidence type="ECO:0000313" key="3">
    <source>
        <dbReference type="Proteomes" id="UP000759256"/>
    </source>
</evidence>
<dbReference type="InterPro" id="IPR010982">
    <property type="entry name" value="Lambda_DNA-bd_dom_sf"/>
</dbReference>
<name>A0A921IBZ5_9LACO</name>
<dbReference type="EMBL" id="DYVK01000023">
    <property type="protein sequence ID" value="HJG14972.1"/>
    <property type="molecule type" value="Genomic_DNA"/>
</dbReference>
<comment type="caution">
    <text evidence="2">The sequence shown here is derived from an EMBL/GenBank/DDBJ whole genome shotgun (WGS) entry which is preliminary data.</text>
</comment>
<accession>A0A921IBZ5</accession>
<dbReference type="SUPFAM" id="SSF47413">
    <property type="entry name" value="lambda repressor-like DNA-binding domains"/>
    <property type="match status" value="1"/>
</dbReference>
<organism evidence="2 3">
    <name type="scientific">Ligilactobacillus salivarius</name>
    <dbReference type="NCBI Taxonomy" id="1624"/>
    <lineage>
        <taxon>Bacteria</taxon>
        <taxon>Bacillati</taxon>
        <taxon>Bacillota</taxon>
        <taxon>Bacilli</taxon>
        <taxon>Lactobacillales</taxon>
        <taxon>Lactobacillaceae</taxon>
        <taxon>Ligilactobacillus</taxon>
    </lineage>
</organism>
<dbReference type="CDD" id="cd00093">
    <property type="entry name" value="HTH_XRE"/>
    <property type="match status" value="1"/>
</dbReference>
<dbReference type="AlphaFoldDB" id="A0A921IBZ5"/>
<dbReference type="PROSITE" id="PS50943">
    <property type="entry name" value="HTH_CROC1"/>
    <property type="match status" value="1"/>
</dbReference>
<sequence>MECSMEDQNKVMGSHLCKIRKIRRLTQKQLGEKVGATAATIGNYERGDRYIPGYLIHDLAQALDVPDQFISDSIASDIRRKDIANSTAKELLQKVATPGSWRVHEVSKQVQTLQLLYELLKEDYEELMLEEDNDCDEVKKIKERIFYLFEDLSMDGALSDEFKKLSNLLCK</sequence>
<proteinExistence type="predicted"/>
<reference evidence="2" key="2">
    <citation type="submission" date="2021-09" db="EMBL/GenBank/DDBJ databases">
        <authorList>
            <person name="Gilroy R."/>
        </authorList>
    </citation>
    <scope>NUCLEOTIDE SEQUENCE</scope>
    <source>
        <strain evidence="2">CHK189-29639</strain>
    </source>
</reference>
<feature type="domain" description="HTH cro/C1-type" evidence="1">
    <location>
        <begin position="18"/>
        <end position="69"/>
    </location>
</feature>
<dbReference type="Proteomes" id="UP000759256">
    <property type="component" value="Unassembled WGS sequence"/>
</dbReference>
<dbReference type="Pfam" id="PF01381">
    <property type="entry name" value="HTH_3"/>
    <property type="match status" value="1"/>
</dbReference>
<dbReference type="SMART" id="SM00530">
    <property type="entry name" value="HTH_XRE"/>
    <property type="match status" value="1"/>
</dbReference>
<dbReference type="Gene3D" id="1.10.260.40">
    <property type="entry name" value="lambda repressor-like DNA-binding domains"/>
    <property type="match status" value="1"/>
</dbReference>
<dbReference type="GO" id="GO:0003677">
    <property type="term" value="F:DNA binding"/>
    <property type="evidence" value="ECO:0007669"/>
    <property type="project" value="InterPro"/>
</dbReference>
<evidence type="ECO:0000259" key="1">
    <source>
        <dbReference type="PROSITE" id="PS50943"/>
    </source>
</evidence>
<evidence type="ECO:0000313" key="2">
    <source>
        <dbReference type="EMBL" id="HJG14972.1"/>
    </source>
</evidence>
<reference evidence="2" key="1">
    <citation type="journal article" date="2021" name="PeerJ">
        <title>Extensive microbial diversity within the chicken gut microbiome revealed by metagenomics and culture.</title>
        <authorList>
            <person name="Gilroy R."/>
            <person name="Ravi A."/>
            <person name="Getino M."/>
            <person name="Pursley I."/>
            <person name="Horton D.L."/>
            <person name="Alikhan N.F."/>
            <person name="Baker D."/>
            <person name="Gharbi K."/>
            <person name="Hall N."/>
            <person name="Watson M."/>
            <person name="Adriaenssens E.M."/>
            <person name="Foster-Nyarko E."/>
            <person name="Jarju S."/>
            <person name="Secka A."/>
            <person name="Antonio M."/>
            <person name="Oren A."/>
            <person name="Chaudhuri R.R."/>
            <person name="La Ragione R."/>
            <person name="Hildebrand F."/>
            <person name="Pallen M.J."/>
        </authorList>
    </citation>
    <scope>NUCLEOTIDE SEQUENCE</scope>
    <source>
        <strain evidence="2">CHK189-29639</strain>
    </source>
</reference>
<gene>
    <name evidence="2" type="ORF">K8V06_02380</name>
</gene>